<organism evidence="2 3">
    <name type="scientific">Ephemerocybe angulata</name>
    <dbReference type="NCBI Taxonomy" id="980116"/>
    <lineage>
        <taxon>Eukaryota</taxon>
        <taxon>Fungi</taxon>
        <taxon>Dikarya</taxon>
        <taxon>Basidiomycota</taxon>
        <taxon>Agaricomycotina</taxon>
        <taxon>Agaricomycetes</taxon>
        <taxon>Agaricomycetidae</taxon>
        <taxon>Agaricales</taxon>
        <taxon>Agaricineae</taxon>
        <taxon>Psathyrellaceae</taxon>
        <taxon>Ephemerocybe</taxon>
    </lineage>
</organism>
<sequence>MRRGMRFSQMRRSRGRRVSPSGRFASNHRPARLVWLIPRLHLSSTPPQSSREIIVKPTSSPSATPAACTLCSPSTPLPTPKQSTSARSPCITLHNPHQHPHRRLPRAPHSLYEHRHPVAAESGVDLLSSDERDRAWDEIGWVGLVNYIPGCTSFTIMHVCDT</sequence>
<evidence type="ECO:0000256" key="1">
    <source>
        <dbReference type="SAM" id="MobiDB-lite"/>
    </source>
</evidence>
<feature type="non-terminal residue" evidence="2">
    <location>
        <position position="162"/>
    </location>
</feature>
<feature type="region of interest" description="Disordered" evidence="1">
    <location>
        <begin position="46"/>
        <end position="65"/>
    </location>
</feature>
<name>A0A8H6M408_9AGAR</name>
<gene>
    <name evidence="2" type="ORF">DFP72DRAFT_1127336</name>
</gene>
<feature type="region of interest" description="Disordered" evidence="1">
    <location>
        <begin position="73"/>
        <end position="104"/>
    </location>
</feature>
<evidence type="ECO:0000313" key="3">
    <source>
        <dbReference type="Proteomes" id="UP000521943"/>
    </source>
</evidence>
<dbReference type="EMBL" id="JACGCI010000037">
    <property type="protein sequence ID" value="KAF6753785.1"/>
    <property type="molecule type" value="Genomic_DNA"/>
</dbReference>
<keyword evidence="3" id="KW-1185">Reference proteome</keyword>
<evidence type="ECO:0000313" key="2">
    <source>
        <dbReference type="EMBL" id="KAF6753785.1"/>
    </source>
</evidence>
<comment type="caution">
    <text evidence="2">The sequence shown here is derived from an EMBL/GenBank/DDBJ whole genome shotgun (WGS) entry which is preliminary data.</text>
</comment>
<proteinExistence type="predicted"/>
<dbReference type="AlphaFoldDB" id="A0A8H6M408"/>
<protein>
    <submittedName>
        <fullName evidence="2">Uncharacterized protein</fullName>
    </submittedName>
</protein>
<dbReference type="Proteomes" id="UP000521943">
    <property type="component" value="Unassembled WGS sequence"/>
</dbReference>
<feature type="compositionally biased region" description="Polar residues" evidence="1">
    <location>
        <begin position="46"/>
        <end position="63"/>
    </location>
</feature>
<accession>A0A8H6M408</accession>
<reference evidence="2 3" key="1">
    <citation type="submission" date="2020-07" db="EMBL/GenBank/DDBJ databases">
        <title>Comparative genomics of pyrophilous fungi reveals a link between fire events and developmental genes.</title>
        <authorList>
            <consortium name="DOE Joint Genome Institute"/>
            <person name="Steindorff A.S."/>
            <person name="Carver A."/>
            <person name="Calhoun S."/>
            <person name="Stillman K."/>
            <person name="Liu H."/>
            <person name="Lipzen A."/>
            <person name="Pangilinan J."/>
            <person name="Labutti K."/>
            <person name="Bruns T.D."/>
            <person name="Grigoriev I.V."/>
        </authorList>
    </citation>
    <scope>NUCLEOTIDE SEQUENCE [LARGE SCALE GENOMIC DNA]</scope>
    <source>
        <strain evidence="2 3">CBS 144469</strain>
    </source>
</reference>
<feature type="region of interest" description="Disordered" evidence="1">
    <location>
        <begin position="1"/>
        <end position="25"/>
    </location>
</feature>
<feature type="compositionally biased region" description="Basic residues" evidence="1">
    <location>
        <begin position="1"/>
        <end position="17"/>
    </location>
</feature>